<proteinExistence type="predicted"/>
<dbReference type="EMBL" id="LR134162">
    <property type="protein sequence ID" value="VEA98746.1"/>
    <property type="molecule type" value="Genomic_DNA"/>
</dbReference>
<dbReference type="AlphaFoldDB" id="A0A3S5DGT8"/>
<evidence type="ECO:0000313" key="1">
    <source>
        <dbReference type="EMBL" id="VEA98746.1"/>
    </source>
</evidence>
<evidence type="ECO:0000313" key="2">
    <source>
        <dbReference type="Proteomes" id="UP000282433"/>
    </source>
</evidence>
<name>A0A3S5DGT8_KLEPN</name>
<protein>
    <submittedName>
        <fullName evidence="1">Respiratory nitrate reductase subunit delta</fullName>
    </submittedName>
</protein>
<accession>A0A3S5DGT8</accession>
<dbReference type="Proteomes" id="UP000282433">
    <property type="component" value="Chromosome"/>
</dbReference>
<sequence>MRILKVIGLLLEYPDELLWENRDDALALIRADVPSLTPFVGELLTGSAVGSPGRMVRGVRARARHLAAAV</sequence>
<gene>
    <name evidence="1" type="ORF">NCTC13635_00042</name>
</gene>
<reference evidence="1 2" key="1">
    <citation type="submission" date="2018-12" db="EMBL/GenBank/DDBJ databases">
        <authorList>
            <consortium name="Pathogen Informatics"/>
        </authorList>
    </citation>
    <scope>NUCLEOTIDE SEQUENCE [LARGE SCALE GENOMIC DNA]</scope>
    <source>
        <strain evidence="1 2">NCTC13635</strain>
    </source>
</reference>
<organism evidence="1 2">
    <name type="scientific">Klebsiella pneumoniae</name>
    <dbReference type="NCBI Taxonomy" id="573"/>
    <lineage>
        <taxon>Bacteria</taxon>
        <taxon>Pseudomonadati</taxon>
        <taxon>Pseudomonadota</taxon>
        <taxon>Gammaproteobacteria</taxon>
        <taxon>Enterobacterales</taxon>
        <taxon>Enterobacteriaceae</taxon>
        <taxon>Klebsiella/Raoultella group</taxon>
        <taxon>Klebsiella</taxon>
        <taxon>Klebsiella pneumoniae complex</taxon>
    </lineage>
</organism>